<sequence length="144" mass="15988">MVRDSTGNHSWSYATPSFFDDQNYLLKPFDISTSMMDTTEVEGKSTYRGPLNISYTISPYQTYQNSLAVSGNIPLFHISAEGLYDEETGSLCMVGSRKLSTGETMDCEIFLKFQFPPVNAKNGGQIRGSIESMREEADPPISSN</sequence>
<dbReference type="EMBL" id="CM046391">
    <property type="protein sequence ID" value="KAI8557786.1"/>
    <property type="molecule type" value="Genomic_DNA"/>
</dbReference>
<organism evidence="1 2">
    <name type="scientific">Rhododendron molle</name>
    <name type="common">Chinese azalea</name>
    <name type="synonym">Azalea mollis</name>
    <dbReference type="NCBI Taxonomy" id="49168"/>
    <lineage>
        <taxon>Eukaryota</taxon>
        <taxon>Viridiplantae</taxon>
        <taxon>Streptophyta</taxon>
        <taxon>Embryophyta</taxon>
        <taxon>Tracheophyta</taxon>
        <taxon>Spermatophyta</taxon>
        <taxon>Magnoliopsida</taxon>
        <taxon>eudicotyledons</taxon>
        <taxon>Gunneridae</taxon>
        <taxon>Pentapetalae</taxon>
        <taxon>asterids</taxon>
        <taxon>Ericales</taxon>
        <taxon>Ericaceae</taxon>
        <taxon>Ericoideae</taxon>
        <taxon>Rhodoreae</taxon>
        <taxon>Rhododendron</taxon>
    </lineage>
</organism>
<gene>
    <name evidence="1" type="ORF">RHMOL_Rhmol04G0037100</name>
</gene>
<protein>
    <submittedName>
        <fullName evidence="1">Uncharacterized protein</fullName>
    </submittedName>
</protein>
<comment type="caution">
    <text evidence="1">The sequence shown here is derived from an EMBL/GenBank/DDBJ whole genome shotgun (WGS) entry which is preliminary data.</text>
</comment>
<evidence type="ECO:0000313" key="2">
    <source>
        <dbReference type="Proteomes" id="UP001062846"/>
    </source>
</evidence>
<reference evidence="1" key="1">
    <citation type="submission" date="2022-02" db="EMBL/GenBank/DDBJ databases">
        <title>Plant Genome Project.</title>
        <authorList>
            <person name="Zhang R.-G."/>
        </authorList>
    </citation>
    <scope>NUCLEOTIDE SEQUENCE</scope>
    <source>
        <strain evidence="1">AT1</strain>
    </source>
</reference>
<proteinExistence type="predicted"/>
<accession>A0ACC0NWY8</accession>
<evidence type="ECO:0000313" key="1">
    <source>
        <dbReference type="EMBL" id="KAI8557786.1"/>
    </source>
</evidence>
<dbReference type="Proteomes" id="UP001062846">
    <property type="component" value="Chromosome 4"/>
</dbReference>
<name>A0ACC0NWY8_RHOML</name>
<keyword evidence="2" id="KW-1185">Reference proteome</keyword>